<dbReference type="AlphaFoldDB" id="A0A8S8XEH3"/>
<evidence type="ECO:0000313" key="2">
    <source>
        <dbReference type="EMBL" id="GIL39575.1"/>
    </source>
</evidence>
<gene>
    <name evidence="2" type="ORF">TMPK1_18120</name>
</gene>
<keyword evidence="3" id="KW-1185">Reference proteome</keyword>
<dbReference type="InterPro" id="IPR024447">
    <property type="entry name" value="YXWGXW_rpt"/>
</dbReference>
<name>A0A8S8XEH3_9PROT</name>
<evidence type="ECO:0008006" key="4">
    <source>
        <dbReference type="Google" id="ProtNLM"/>
    </source>
</evidence>
<protein>
    <recommendedName>
        <fullName evidence="4">YXWGXW repeat-containing protein</fullName>
    </recommendedName>
</protein>
<keyword evidence="1" id="KW-0732">Signal</keyword>
<comment type="caution">
    <text evidence="2">The sequence shown here is derived from an EMBL/GenBank/DDBJ whole genome shotgun (WGS) entry which is preliminary data.</text>
</comment>
<sequence>MRVRASGMKRTFLLRAASALALLVPLAGCYVAPPHARGVVEIRAPYAPPTPRYEVVPTAPYETAIWDPGHWHWNGVAYVWEAGHWVERPHVRAVWEPGHWVAREGGWVWVGGHWR</sequence>
<dbReference type="Pfam" id="PF12779">
    <property type="entry name" value="WXXGXW"/>
    <property type="match status" value="2"/>
</dbReference>
<evidence type="ECO:0000313" key="3">
    <source>
        <dbReference type="Proteomes" id="UP000681075"/>
    </source>
</evidence>
<evidence type="ECO:0000256" key="1">
    <source>
        <dbReference type="SAM" id="SignalP"/>
    </source>
</evidence>
<feature type="chain" id="PRO_5035768163" description="YXWGXW repeat-containing protein" evidence="1">
    <location>
        <begin position="37"/>
        <end position="115"/>
    </location>
</feature>
<accession>A0A8S8XEH3</accession>
<proteinExistence type="predicted"/>
<reference evidence="2" key="1">
    <citation type="submission" date="2021-02" db="EMBL/GenBank/DDBJ databases">
        <title>Genome sequence of Rhodospirillales sp. strain TMPK1 isolated from soil.</title>
        <authorList>
            <person name="Nakai R."/>
            <person name="Kusada H."/>
            <person name="Tamaki H."/>
        </authorList>
    </citation>
    <scope>NUCLEOTIDE SEQUENCE</scope>
    <source>
        <strain evidence="2">TMPK1</strain>
    </source>
</reference>
<feature type="signal peptide" evidence="1">
    <location>
        <begin position="1"/>
        <end position="36"/>
    </location>
</feature>
<dbReference type="Proteomes" id="UP000681075">
    <property type="component" value="Unassembled WGS sequence"/>
</dbReference>
<dbReference type="EMBL" id="BOPV01000001">
    <property type="protein sequence ID" value="GIL39575.1"/>
    <property type="molecule type" value="Genomic_DNA"/>
</dbReference>
<organism evidence="2 3">
    <name type="scientific">Roseiterribacter gracilis</name>
    <dbReference type="NCBI Taxonomy" id="2812848"/>
    <lineage>
        <taxon>Bacteria</taxon>
        <taxon>Pseudomonadati</taxon>
        <taxon>Pseudomonadota</taxon>
        <taxon>Alphaproteobacteria</taxon>
        <taxon>Rhodospirillales</taxon>
        <taxon>Roseiterribacteraceae</taxon>
        <taxon>Roseiterribacter</taxon>
    </lineage>
</organism>